<dbReference type="Proteomes" id="UP001652741">
    <property type="component" value="Chromosome ssa05"/>
</dbReference>
<dbReference type="KEGG" id="sasa:100286551"/>
<dbReference type="PaxDb" id="8030-ENSSSAP00000068080"/>
<reference evidence="1" key="3">
    <citation type="submission" date="2010-08" db="EMBL/GenBank/DDBJ databases">
        <authorList>
            <consortium name="cGRASP (B.F. Koop &amp; W.S. Davidson)"/>
        </authorList>
    </citation>
    <scope>NUCLEOTIDE SEQUENCE</scope>
    <source>
        <tissue evidence="1">Thymus</tissue>
    </source>
</reference>
<name>B9EN07_SALSA</name>
<dbReference type="GeneID" id="100286551"/>
<sequence length="141" mass="16812">MWCGYFDKKNDVVQNVKEIYADNDGRLIVIEFEVQNVVFRLINVYASNIESERREMFHKLKTLCSENCILIGDFNVRCSRMDASSCAKFRYDSSRNALWKLMNEENLVDIWRAENPNRRVFSRRQKLQLKEFVILLPLLHT</sequence>
<reference evidence="1" key="1">
    <citation type="submission" date="2009-01" db="EMBL/GenBank/DDBJ databases">
        <authorList>
            <consortium name="cGRASP (B.F. Koop &amp; W.S. Davidson)"/>
            <person name="Leong J."/>
            <person name="von Schalburg K."/>
            <person name="Cooper G."/>
            <person name="Moore R."/>
            <person name="Holt R."/>
            <person name="Davidson W.S."/>
            <person name="Koop B.F."/>
        </authorList>
    </citation>
    <scope>NUCLEOTIDE SEQUENCE</scope>
    <source>
        <tissue evidence="1">Thymus</tissue>
    </source>
</reference>
<evidence type="ECO:0000313" key="3">
    <source>
        <dbReference type="RefSeq" id="NP_001139962.1"/>
    </source>
</evidence>
<dbReference type="OrthoDB" id="8920715at2759"/>
<proteinExistence type="evidence at transcript level"/>
<evidence type="ECO:0000313" key="1">
    <source>
        <dbReference type="EMBL" id="ACM08904.1"/>
    </source>
</evidence>
<dbReference type="RefSeq" id="NP_001139962.1">
    <property type="nucleotide sequence ID" value="NM_001146490.1"/>
</dbReference>
<dbReference type="CTD" id="100286551"/>
<evidence type="ECO:0000313" key="2">
    <source>
        <dbReference type="Proteomes" id="UP001652741"/>
    </source>
</evidence>
<organism evidence="1">
    <name type="scientific">Salmo salar</name>
    <name type="common">Atlantic salmon</name>
    <dbReference type="NCBI Taxonomy" id="8030"/>
    <lineage>
        <taxon>Eukaryota</taxon>
        <taxon>Metazoa</taxon>
        <taxon>Chordata</taxon>
        <taxon>Craniata</taxon>
        <taxon>Vertebrata</taxon>
        <taxon>Euteleostomi</taxon>
        <taxon>Actinopterygii</taxon>
        <taxon>Neopterygii</taxon>
        <taxon>Teleostei</taxon>
        <taxon>Protacanthopterygii</taxon>
        <taxon>Salmoniformes</taxon>
        <taxon>Salmonidae</taxon>
        <taxon>Salmoninae</taxon>
        <taxon>Salmo</taxon>
    </lineage>
</organism>
<dbReference type="EMBL" id="BT057032">
    <property type="protein sequence ID" value="ACM08904.1"/>
    <property type="molecule type" value="mRNA"/>
</dbReference>
<reference evidence="3" key="4">
    <citation type="submission" date="2025-04" db="UniProtKB">
        <authorList>
            <consortium name="RefSeq"/>
        </authorList>
    </citation>
    <scope>IDENTIFICATION</scope>
</reference>
<dbReference type="SUPFAM" id="SSF56219">
    <property type="entry name" value="DNase I-like"/>
    <property type="match status" value="1"/>
</dbReference>
<accession>B9EN07</accession>
<keyword evidence="2" id="KW-1185">Reference proteome</keyword>
<dbReference type="InterPro" id="IPR036691">
    <property type="entry name" value="Endo/exonu/phosph_ase_sf"/>
</dbReference>
<protein>
    <submittedName>
        <fullName evidence="1 3">Transposon TX1 149 kDa protein</fullName>
    </submittedName>
</protein>
<gene>
    <name evidence="1" type="primary">YTX2</name>
    <name evidence="3" type="synonym">ytx2</name>
</gene>
<dbReference type="Gene3D" id="3.60.10.10">
    <property type="entry name" value="Endonuclease/exonuclease/phosphatase"/>
    <property type="match status" value="1"/>
</dbReference>
<dbReference type="AlphaFoldDB" id="B9EN07"/>
<reference evidence="1 3" key="2">
    <citation type="journal article" date="2010" name="BMC Genomics">
        <title>Salmo salar and Esox lucius full-length cDNA sequences reveal changes in evolutionary pressures on a post-tetraploidization genome.</title>
        <authorList>
            <person name="Leong J.S."/>
            <person name="Jantzen S.G."/>
            <person name="von Schalburg K.R."/>
            <person name="Cooper G.A."/>
            <person name="Messmer A.M."/>
            <person name="Liao N.Y."/>
            <person name="Munro S."/>
            <person name="Moore R."/>
            <person name="Holt R.A."/>
            <person name="Jones S.J."/>
            <person name="Davidson W.S."/>
            <person name="Koop B.F."/>
        </authorList>
    </citation>
    <scope>NUCLEOTIDE SEQUENCE</scope>
    <source>
        <tissue evidence="1">Thymus</tissue>
    </source>
</reference>